<accession>A0A0W0XL39</accession>
<sequence>MSLLKRRTKQPKDFVITQHPRDQTMNAGYRATFSAVAQSESAAVFVQWQISRDQGKSWLNIHNANHNTYTTERLTPTASGNLYRAVFSDGKKLALASDAARLTVIDVLNRGRTRGLPGVDIPDRFDQSSYLVDENRSIERKRRLLEQDGHRRLARVHAREHNDEEVNRSPEGELQNSIMQHPLLADQRYDGYDPNVNPEPSLNSEARREFDNEKRKQEQEKQLRLGNMPKFTAPRPSPN</sequence>
<organism evidence="2 3">
    <name type="scientific">Legionella quinlivanii</name>
    <dbReference type="NCBI Taxonomy" id="45073"/>
    <lineage>
        <taxon>Bacteria</taxon>
        <taxon>Pseudomonadati</taxon>
        <taxon>Pseudomonadota</taxon>
        <taxon>Gammaproteobacteria</taxon>
        <taxon>Legionellales</taxon>
        <taxon>Legionellaceae</taxon>
        <taxon>Legionella</taxon>
    </lineage>
</organism>
<dbReference type="EMBL" id="LNYS01000025">
    <property type="protein sequence ID" value="KTD45393.1"/>
    <property type="molecule type" value="Genomic_DNA"/>
</dbReference>
<proteinExistence type="predicted"/>
<evidence type="ECO:0000256" key="1">
    <source>
        <dbReference type="SAM" id="MobiDB-lite"/>
    </source>
</evidence>
<evidence type="ECO:0000313" key="2">
    <source>
        <dbReference type="EMBL" id="KTD45393.1"/>
    </source>
</evidence>
<feature type="compositionally biased region" description="Basic and acidic residues" evidence="1">
    <location>
        <begin position="205"/>
        <end position="223"/>
    </location>
</feature>
<dbReference type="AlphaFoldDB" id="A0A0W0XL39"/>
<feature type="region of interest" description="Disordered" evidence="1">
    <location>
        <begin position="188"/>
        <end position="239"/>
    </location>
</feature>
<gene>
    <name evidence="2" type="ORF">Lqui_2864</name>
</gene>
<evidence type="ECO:0000313" key="3">
    <source>
        <dbReference type="Proteomes" id="UP000054618"/>
    </source>
</evidence>
<protein>
    <submittedName>
        <fullName evidence="2">Putative Smr domain protein</fullName>
    </submittedName>
</protein>
<dbReference type="PATRIC" id="fig|45073.5.peg.3041"/>
<comment type="caution">
    <text evidence="2">The sequence shown here is derived from an EMBL/GenBank/DDBJ whole genome shotgun (WGS) entry which is preliminary data.</text>
</comment>
<keyword evidence="3" id="KW-1185">Reference proteome</keyword>
<feature type="compositionally biased region" description="Basic and acidic residues" evidence="1">
    <location>
        <begin position="154"/>
        <end position="171"/>
    </location>
</feature>
<feature type="region of interest" description="Disordered" evidence="1">
    <location>
        <begin position="154"/>
        <end position="175"/>
    </location>
</feature>
<dbReference type="Proteomes" id="UP000054618">
    <property type="component" value="Unassembled WGS sequence"/>
</dbReference>
<name>A0A0W0XL39_9GAMM</name>
<reference evidence="2 3" key="1">
    <citation type="submission" date="2015-11" db="EMBL/GenBank/DDBJ databases">
        <title>Genomic analysis of 38 Legionella species identifies large and diverse effector repertoires.</title>
        <authorList>
            <person name="Burstein D."/>
            <person name="Amaro F."/>
            <person name="Zusman T."/>
            <person name="Lifshitz Z."/>
            <person name="Cohen O."/>
            <person name="Gilbert J.A."/>
            <person name="Pupko T."/>
            <person name="Shuman H.A."/>
            <person name="Segal G."/>
        </authorList>
    </citation>
    <scope>NUCLEOTIDE SEQUENCE [LARGE SCALE GENOMIC DNA]</scope>
    <source>
        <strain evidence="2 3">CDC#1442-AUS-E</strain>
    </source>
</reference>
<dbReference type="STRING" id="45073.Lqui_2864"/>